<evidence type="ECO:0000313" key="1">
    <source>
        <dbReference type="EMBL" id="PJG58506.1"/>
    </source>
</evidence>
<keyword evidence="2" id="KW-1185">Reference proteome</keyword>
<accession>A0A2H9U377</accession>
<dbReference type="OrthoDB" id="8911262at2"/>
<dbReference type="InterPro" id="IPR010710">
    <property type="entry name" value="DUF1289"/>
</dbReference>
<sequence>MPSPCSSRCQAKGGLCVGCGRTLTEITRWSSMDERSQLAVMAELEGTKSTHSCPGCGNPTYCAVSAGEPISHCWCSQLTALPLGEASACWCRHCLSNRIGQEP</sequence>
<dbReference type="Pfam" id="PF06945">
    <property type="entry name" value="DUF1289"/>
    <property type="match status" value="1"/>
</dbReference>
<gene>
    <name evidence="1" type="ORF">CUC53_12045</name>
</gene>
<reference evidence="1 2" key="1">
    <citation type="submission" date="2017-11" db="EMBL/GenBank/DDBJ databases">
        <title>Draft genome sequence of environmental isolate Aeromonas cavernicola sp. nov. MDC 2508.</title>
        <authorList>
            <person name="Colston S.M."/>
            <person name="Navarro A."/>
            <person name="Martinez-Murcia A.J."/>
            <person name="Graf J."/>
        </authorList>
    </citation>
    <scope>NUCLEOTIDE SEQUENCE [LARGE SCALE GENOMIC DNA]</scope>
    <source>
        <strain evidence="1 2">MDC 2508</strain>
    </source>
</reference>
<dbReference type="Proteomes" id="UP000235861">
    <property type="component" value="Unassembled WGS sequence"/>
</dbReference>
<comment type="caution">
    <text evidence="1">The sequence shown here is derived from an EMBL/GenBank/DDBJ whole genome shotgun (WGS) entry which is preliminary data.</text>
</comment>
<organism evidence="1 2">
    <name type="scientific">Aeromonas cavernicola</name>
    <dbReference type="NCBI Taxonomy" id="1006623"/>
    <lineage>
        <taxon>Bacteria</taxon>
        <taxon>Pseudomonadati</taxon>
        <taxon>Pseudomonadota</taxon>
        <taxon>Gammaproteobacteria</taxon>
        <taxon>Aeromonadales</taxon>
        <taxon>Aeromonadaceae</taxon>
        <taxon>Aeromonas</taxon>
    </lineage>
</organism>
<evidence type="ECO:0000313" key="2">
    <source>
        <dbReference type="Proteomes" id="UP000235861"/>
    </source>
</evidence>
<dbReference type="RefSeq" id="WP_100294389.1">
    <property type="nucleotide sequence ID" value="NZ_PGGC01000102.1"/>
</dbReference>
<dbReference type="AlphaFoldDB" id="A0A2H9U377"/>
<proteinExistence type="predicted"/>
<name>A0A2H9U377_9GAMM</name>
<dbReference type="EMBL" id="PGGC01000102">
    <property type="protein sequence ID" value="PJG58506.1"/>
    <property type="molecule type" value="Genomic_DNA"/>
</dbReference>
<protein>
    <submittedName>
        <fullName evidence="1">DUF1289 domain-containing protein</fullName>
    </submittedName>
</protein>